<sequence length="75" mass="8743">MKVIHFKTKTSQKSSLNILIESKREKLFLMSLFSDTYRALEAANSEKTTHLGIGEEQPFTHEEVKEWLDKLYIAI</sequence>
<reference evidence="1 2" key="1">
    <citation type="submission" date="2015-01" db="EMBL/GenBank/DDBJ databases">
        <title>Draft genome sequence of Pedobacter sp. NL19 isolated from sludge of an effluent treatment pond in an abandoned uranium mine.</title>
        <authorList>
            <person name="Santos T."/>
            <person name="Caetano T."/>
            <person name="Covas C."/>
            <person name="Cruz A."/>
            <person name="Mendo S."/>
        </authorList>
    </citation>
    <scope>NUCLEOTIDE SEQUENCE [LARGE SCALE GENOMIC DNA]</scope>
    <source>
        <strain evidence="1 2">NL19</strain>
    </source>
</reference>
<dbReference type="OrthoDB" id="9887907at2"/>
<comment type="caution">
    <text evidence="1">The sequence shown here is derived from an EMBL/GenBank/DDBJ whole genome shotgun (WGS) entry which is preliminary data.</text>
</comment>
<proteinExistence type="predicted"/>
<keyword evidence="2" id="KW-1185">Reference proteome</keyword>
<dbReference type="EMBL" id="JXRA01000093">
    <property type="protein sequence ID" value="KIO75599.1"/>
    <property type="molecule type" value="Genomic_DNA"/>
</dbReference>
<organism evidence="1 2">
    <name type="scientific">Pedobacter lusitanus</name>
    <dbReference type="NCBI Taxonomy" id="1503925"/>
    <lineage>
        <taxon>Bacteria</taxon>
        <taxon>Pseudomonadati</taxon>
        <taxon>Bacteroidota</taxon>
        <taxon>Sphingobacteriia</taxon>
        <taxon>Sphingobacteriales</taxon>
        <taxon>Sphingobacteriaceae</taxon>
        <taxon>Pedobacter</taxon>
    </lineage>
</organism>
<protein>
    <submittedName>
        <fullName evidence="1">Uncharacterized protein</fullName>
    </submittedName>
</protein>
<dbReference type="AlphaFoldDB" id="A0A0D0FT27"/>
<evidence type="ECO:0000313" key="2">
    <source>
        <dbReference type="Proteomes" id="UP000032049"/>
    </source>
</evidence>
<dbReference type="STRING" id="1503925.TH53_19875"/>
<gene>
    <name evidence="1" type="ORF">TH53_19875</name>
</gene>
<name>A0A0D0FT27_9SPHI</name>
<dbReference type="Proteomes" id="UP000032049">
    <property type="component" value="Unassembled WGS sequence"/>
</dbReference>
<evidence type="ECO:0000313" key="1">
    <source>
        <dbReference type="EMBL" id="KIO75599.1"/>
    </source>
</evidence>
<accession>A0A0D0FT27</accession>
<dbReference type="RefSeq" id="WP_041884658.1">
    <property type="nucleotide sequence ID" value="NZ_CP157278.1"/>
</dbReference>